<dbReference type="STRING" id="1245469.S58_29130"/>
<protein>
    <submittedName>
        <fullName evidence="1">Uncharacterized protein</fullName>
    </submittedName>
</protein>
<dbReference type="EMBL" id="AP012603">
    <property type="protein sequence ID" value="BAM88914.1"/>
    <property type="molecule type" value="Genomic_DNA"/>
</dbReference>
<sequence>MQALAWNQMVQLHLQEGQAERFCHDKRLEDTRSLGLRQIKRLKTSAFGGGGGMSGAVGAISVARRFG</sequence>
<dbReference type="HOGENOM" id="CLU_2804013_0_0_5"/>
<proteinExistence type="predicted"/>
<gene>
    <name evidence="1" type="ORF">S58_29130</name>
</gene>
<keyword evidence="2" id="KW-1185">Reference proteome</keyword>
<name>M4Z6B5_9BRAD</name>
<evidence type="ECO:0000313" key="1">
    <source>
        <dbReference type="EMBL" id="BAM88914.1"/>
    </source>
</evidence>
<dbReference type="Proteomes" id="UP000011841">
    <property type="component" value="Chromosome"/>
</dbReference>
<organism evidence="1 2">
    <name type="scientific">Bradyrhizobium oligotrophicum S58</name>
    <dbReference type="NCBI Taxonomy" id="1245469"/>
    <lineage>
        <taxon>Bacteria</taxon>
        <taxon>Pseudomonadati</taxon>
        <taxon>Pseudomonadota</taxon>
        <taxon>Alphaproteobacteria</taxon>
        <taxon>Hyphomicrobiales</taxon>
        <taxon>Nitrobacteraceae</taxon>
        <taxon>Bradyrhizobium</taxon>
    </lineage>
</organism>
<evidence type="ECO:0000313" key="2">
    <source>
        <dbReference type="Proteomes" id="UP000011841"/>
    </source>
</evidence>
<accession>M4Z6B5</accession>
<reference evidence="1 2" key="1">
    <citation type="journal article" date="2013" name="Appl. Environ. Microbiol.">
        <title>Genome analysis suggests that the soil oligotrophic bacterium Agromonas oligotrophica (Bradyrhizobium oligotrophicum) is a nitrogen-fixing symbiont of Aeschynomene indica.</title>
        <authorList>
            <person name="Okubo T."/>
            <person name="Fukushima S."/>
            <person name="Itakura M."/>
            <person name="Oshima K."/>
            <person name="Longtonglang A."/>
            <person name="Teaumroong N."/>
            <person name="Mitsui H."/>
            <person name="Hattori M."/>
            <person name="Hattori R."/>
            <person name="Hattori T."/>
            <person name="Minamisawa K."/>
        </authorList>
    </citation>
    <scope>NUCLEOTIDE SEQUENCE [LARGE SCALE GENOMIC DNA]</scope>
    <source>
        <strain evidence="1 2">S58</strain>
    </source>
</reference>
<dbReference type="AlphaFoldDB" id="M4Z6B5"/>
<dbReference type="KEGG" id="aol:S58_29130"/>